<feature type="transmembrane region" description="Helical" evidence="7">
    <location>
        <begin position="15"/>
        <end position="33"/>
    </location>
</feature>
<gene>
    <name evidence="9" type="ORF">ENR64_08985</name>
</gene>
<feature type="transmembrane region" description="Helical" evidence="7">
    <location>
        <begin position="69"/>
        <end position="89"/>
    </location>
</feature>
<feature type="transmembrane region" description="Helical" evidence="7">
    <location>
        <begin position="45"/>
        <end position="63"/>
    </location>
</feature>
<feature type="domain" description="MgtC/SapB/SrpB/YhiD N-terminal" evidence="8">
    <location>
        <begin position="17"/>
        <end position="147"/>
    </location>
</feature>
<evidence type="ECO:0000256" key="3">
    <source>
        <dbReference type="ARBA" id="ARBA00022475"/>
    </source>
</evidence>
<dbReference type="PRINTS" id="PR01837">
    <property type="entry name" value="MGTCSAPBPROT"/>
</dbReference>
<keyword evidence="5 7" id="KW-1133">Transmembrane helix</keyword>
<comment type="caution">
    <text evidence="9">The sequence shown here is derived from an EMBL/GenBank/DDBJ whole genome shotgun (WGS) entry which is preliminary data.</text>
</comment>
<evidence type="ECO:0000256" key="1">
    <source>
        <dbReference type="ARBA" id="ARBA00004651"/>
    </source>
</evidence>
<name>A0A7C3KCR7_9CYAN</name>
<feature type="transmembrane region" description="Helical" evidence="7">
    <location>
        <begin position="124"/>
        <end position="142"/>
    </location>
</feature>
<dbReference type="PANTHER" id="PTHR33778:SF1">
    <property type="entry name" value="MAGNESIUM TRANSPORTER YHID-RELATED"/>
    <property type="match status" value="1"/>
</dbReference>
<dbReference type="AlphaFoldDB" id="A0A7C3KCR7"/>
<evidence type="ECO:0000259" key="8">
    <source>
        <dbReference type="Pfam" id="PF02308"/>
    </source>
</evidence>
<dbReference type="InterPro" id="IPR003416">
    <property type="entry name" value="MgtC/SapB/SrpB/YhiD_fam"/>
</dbReference>
<accession>A0A7C3KCR7</accession>
<protein>
    <submittedName>
        <fullName evidence="9">MgtC/SapB family protein</fullName>
    </submittedName>
</protein>
<reference evidence="9" key="1">
    <citation type="journal article" date="2020" name="mSystems">
        <title>Genome- and Community-Level Interaction Insights into Carbon Utilization and Element Cycling Functions of Hydrothermarchaeota in Hydrothermal Sediment.</title>
        <authorList>
            <person name="Zhou Z."/>
            <person name="Liu Y."/>
            <person name="Xu W."/>
            <person name="Pan J."/>
            <person name="Luo Z.H."/>
            <person name="Li M."/>
        </authorList>
    </citation>
    <scope>NUCLEOTIDE SEQUENCE [LARGE SCALE GENOMIC DNA]</scope>
    <source>
        <strain evidence="9">SpSt-418</strain>
    </source>
</reference>
<keyword evidence="6 7" id="KW-0472">Membrane</keyword>
<comment type="subcellular location">
    <subcellularLocation>
        <location evidence="1">Cell membrane</location>
        <topology evidence="1">Multi-pass membrane protein</topology>
    </subcellularLocation>
</comment>
<evidence type="ECO:0000256" key="7">
    <source>
        <dbReference type="SAM" id="Phobius"/>
    </source>
</evidence>
<evidence type="ECO:0000256" key="6">
    <source>
        <dbReference type="ARBA" id="ARBA00023136"/>
    </source>
</evidence>
<evidence type="ECO:0000256" key="4">
    <source>
        <dbReference type="ARBA" id="ARBA00022692"/>
    </source>
</evidence>
<evidence type="ECO:0000256" key="2">
    <source>
        <dbReference type="ARBA" id="ARBA00009298"/>
    </source>
</evidence>
<proteinExistence type="inferred from homology"/>
<organism evidence="9">
    <name type="scientific">Oscillatoriales cyanobacterium SpSt-418</name>
    <dbReference type="NCBI Taxonomy" id="2282169"/>
    <lineage>
        <taxon>Bacteria</taxon>
        <taxon>Bacillati</taxon>
        <taxon>Cyanobacteriota</taxon>
        <taxon>Cyanophyceae</taxon>
        <taxon>Oscillatoriophycideae</taxon>
        <taxon>Oscillatoriales</taxon>
    </lineage>
</organism>
<comment type="similarity">
    <text evidence="2">Belongs to the MgtC/SapB family.</text>
</comment>
<sequence length="149" mass="15333">MTSLLAPLDWQQTTLRLGVALLVGAIIGIDRQLRAKSAGLRTHMLVSLGSALFILVPIQLNVAQESADAFSRVLQGVITGVGFVGGGVILHESGSESTSKVGGVTTAAAIWIASALGIAAGCGLWLLSLAGAILSLFTLSILKKIEKNK</sequence>
<dbReference type="InterPro" id="IPR049177">
    <property type="entry name" value="MgtC_SapB_SrpB_YhiD_N"/>
</dbReference>
<keyword evidence="4 7" id="KW-0812">Transmembrane</keyword>
<keyword evidence="3" id="KW-1003">Cell membrane</keyword>
<dbReference type="PANTHER" id="PTHR33778">
    <property type="entry name" value="PROTEIN MGTC"/>
    <property type="match status" value="1"/>
</dbReference>
<dbReference type="Pfam" id="PF02308">
    <property type="entry name" value="MgtC"/>
    <property type="match status" value="1"/>
</dbReference>
<evidence type="ECO:0000256" key="5">
    <source>
        <dbReference type="ARBA" id="ARBA00022989"/>
    </source>
</evidence>
<dbReference type="EMBL" id="DSRU01000120">
    <property type="protein sequence ID" value="HFM97889.1"/>
    <property type="molecule type" value="Genomic_DNA"/>
</dbReference>
<evidence type="ECO:0000313" key="9">
    <source>
        <dbReference type="EMBL" id="HFM97889.1"/>
    </source>
</evidence>
<dbReference type="GO" id="GO:0005886">
    <property type="term" value="C:plasma membrane"/>
    <property type="evidence" value="ECO:0007669"/>
    <property type="project" value="UniProtKB-SubCell"/>
</dbReference>